<organism evidence="2 3">
    <name type="scientific">Leucothrix arctica</name>
    <dbReference type="NCBI Taxonomy" id="1481894"/>
    <lineage>
        <taxon>Bacteria</taxon>
        <taxon>Pseudomonadati</taxon>
        <taxon>Pseudomonadota</taxon>
        <taxon>Gammaproteobacteria</taxon>
        <taxon>Thiotrichales</taxon>
        <taxon>Thiotrichaceae</taxon>
        <taxon>Leucothrix</taxon>
    </lineage>
</organism>
<proteinExistence type="predicted"/>
<keyword evidence="3" id="KW-1185">Reference proteome</keyword>
<keyword evidence="1" id="KW-1133">Transmembrane helix</keyword>
<dbReference type="NCBIfam" id="NF037970">
    <property type="entry name" value="vanZ_1"/>
    <property type="match status" value="1"/>
</dbReference>
<dbReference type="EMBL" id="QGKL01000039">
    <property type="protein sequence ID" value="PWQ94519.1"/>
    <property type="molecule type" value="Genomic_DNA"/>
</dbReference>
<dbReference type="PANTHER" id="PTHR28008">
    <property type="entry name" value="DOMAIN PROTEIN, PUTATIVE (AFU_ORTHOLOGUE AFUA_3G10980)-RELATED"/>
    <property type="match status" value="1"/>
</dbReference>
<keyword evidence="1" id="KW-0812">Transmembrane</keyword>
<dbReference type="PANTHER" id="PTHR28008:SF1">
    <property type="entry name" value="DOMAIN PROTEIN, PUTATIVE (AFU_ORTHOLOGUE AFUA_3G10980)-RELATED"/>
    <property type="match status" value="1"/>
</dbReference>
<keyword evidence="1" id="KW-0472">Membrane</keyword>
<feature type="transmembrane region" description="Helical" evidence="1">
    <location>
        <begin position="52"/>
        <end position="72"/>
    </location>
</feature>
<name>A0A317C864_9GAMM</name>
<dbReference type="Proteomes" id="UP000245506">
    <property type="component" value="Unassembled WGS sequence"/>
</dbReference>
<feature type="transmembrane region" description="Helical" evidence="1">
    <location>
        <begin position="78"/>
        <end position="96"/>
    </location>
</feature>
<accession>A0A317C864</accession>
<gene>
    <name evidence="2" type="ORF">DKT75_14575</name>
</gene>
<evidence type="ECO:0000313" key="3">
    <source>
        <dbReference type="Proteomes" id="UP000245506"/>
    </source>
</evidence>
<reference evidence="2 3" key="1">
    <citation type="submission" date="2018-05" db="EMBL/GenBank/DDBJ databases">
        <title>Leucothrix arctica sp. nov., isolated from Arctic seawater.</title>
        <authorList>
            <person name="Choi A."/>
            <person name="Baek K."/>
        </authorList>
    </citation>
    <scope>NUCLEOTIDE SEQUENCE [LARGE SCALE GENOMIC DNA]</scope>
    <source>
        <strain evidence="2 3">IMCC9719</strain>
    </source>
</reference>
<sequence length="115" mass="13234">MLVMLLLIGLRVATQSSNLPESLNLSDKFIHFFVFFCFTFLADLVSSREPFWFWKALPLAAYGFGVEVLQYFSLDRSFSLMDALADFSGILVYWLLKQLIYMIAQRRSASAQSKI</sequence>
<feature type="transmembrane region" description="Helical" evidence="1">
    <location>
        <begin position="28"/>
        <end position="45"/>
    </location>
</feature>
<evidence type="ECO:0000313" key="2">
    <source>
        <dbReference type="EMBL" id="PWQ94519.1"/>
    </source>
</evidence>
<dbReference type="AlphaFoldDB" id="A0A317C864"/>
<evidence type="ECO:0000256" key="1">
    <source>
        <dbReference type="SAM" id="Phobius"/>
    </source>
</evidence>
<comment type="caution">
    <text evidence="2">The sequence shown here is derived from an EMBL/GenBank/DDBJ whole genome shotgun (WGS) entry which is preliminary data.</text>
</comment>
<protein>
    <submittedName>
        <fullName evidence="2">VanZ family protein</fullName>
    </submittedName>
</protein>